<evidence type="ECO:0000313" key="3">
    <source>
        <dbReference type="Proteomes" id="UP000004995"/>
    </source>
</evidence>
<dbReference type="InParanoid" id="K3YZK1"/>
<dbReference type="EMBL" id="AGNK02000313">
    <property type="status" value="NOT_ANNOTATED_CDS"/>
    <property type="molecule type" value="Genomic_DNA"/>
</dbReference>
<dbReference type="HOGENOM" id="CLU_012006_0_2_1"/>
<protein>
    <recommendedName>
        <fullName evidence="1">Transposase-associated domain-containing protein</fullName>
    </recommendedName>
</protein>
<accession>K3YZK1</accession>
<reference evidence="2" key="2">
    <citation type="submission" date="2018-08" db="UniProtKB">
        <authorList>
            <consortium name="EnsemblPlants"/>
        </authorList>
    </citation>
    <scope>IDENTIFICATION</scope>
    <source>
        <strain evidence="2">Yugu1</strain>
    </source>
</reference>
<keyword evidence="3" id="KW-1185">Reference proteome</keyword>
<dbReference type="InterPro" id="IPR029480">
    <property type="entry name" value="Transpos_assoc"/>
</dbReference>
<proteinExistence type="predicted"/>
<reference evidence="3" key="1">
    <citation type="journal article" date="2012" name="Nat. Biotechnol.">
        <title>Reference genome sequence of the model plant Setaria.</title>
        <authorList>
            <person name="Bennetzen J.L."/>
            <person name="Schmutz J."/>
            <person name="Wang H."/>
            <person name="Percifield R."/>
            <person name="Hawkins J."/>
            <person name="Pontaroli A.C."/>
            <person name="Estep M."/>
            <person name="Feng L."/>
            <person name="Vaughn J.N."/>
            <person name="Grimwood J."/>
            <person name="Jenkins J."/>
            <person name="Barry K."/>
            <person name="Lindquist E."/>
            <person name="Hellsten U."/>
            <person name="Deshpande S."/>
            <person name="Wang X."/>
            <person name="Wu X."/>
            <person name="Mitros T."/>
            <person name="Triplett J."/>
            <person name="Yang X."/>
            <person name="Ye C.Y."/>
            <person name="Mauro-Herrera M."/>
            <person name="Wang L."/>
            <person name="Li P."/>
            <person name="Sharma M."/>
            <person name="Sharma R."/>
            <person name="Ronald P.C."/>
            <person name="Panaud O."/>
            <person name="Kellogg E.A."/>
            <person name="Brutnell T.P."/>
            <person name="Doust A.N."/>
            <person name="Tuskan G.A."/>
            <person name="Rokhsar D."/>
            <person name="Devos K.M."/>
        </authorList>
    </citation>
    <scope>NUCLEOTIDE SEQUENCE [LARGE SCALE GENOMIC DNA]</scope>
    <source>
        <strain evidence="3">cv. Yugu1</strain>
    </source>
</reference>
<evidence type="ECO:0000313" key="2">
    <source>
        <dbReference type="EnsemblPlants" id="KQL29632"/>
    </source>
</evidence>
<dbReference type="Proteomes" id="UP000004995">
    <property type="component" value="Unassembled WGS sequence"/>
</dbReference>
<dbReference type="Gramene" id="KQL29632">
    <property type="protein sequence ID" value="KQL29632"/>
    <property type="gene ID" value="SETIT_019711mg"/>
</dbReference>
<dbReference type="FunCoup" id="K3YZK1">
    <property type="interactions" value="9"/>
</dbReference>
<dbReference type="Pfam" id="PF13963">
    <property type="entry name" value="Transpos_assoc"/>
    <property type="match status" value="1"/>
</dbReference>
<organism evidence="2 3">
    <name type="scientific">Setaria italica</name>
    <name type="common">Foxtail millet</name>
    <name type="synonym">Panicum italicum</name>
    <dbReference type="NCBI Taxonomy" id="4555"/>
    <lineage>
        <taxon>Eukaryota</taxon>
        <taxon>Viridiplantae</taxon>
        <taxon>Streptophyta</taxon>
        <taxon>Embryophyta</taxon>
        <taxon>Tracheophyta</taxon>
        <taxon>Spermatophyta</taxon>
        <taxon>Magnoliopsida</taxon>
        <taxon>Liliopsida</taxon>
        <taxon>Poales</taxon>
        <taxon>Poaceae</taxon>
        <taxon>PACMAD clade</taxon>
        <taxon>Panicoideae</taxon>
        <taxon>Panicodae</taxon>
        <taxon>Paniceae</taxon>
        <taxon>Cenchrinae</taxon>
        <taxon>Setaria</taxon>
    </lineage>
</organism>
<sequence>MDHRARMYGIRRHSHTFMSEVSKFVEVAEKHAHICNTKQIHCLCFNCSNNIVWENTDVIKRHLIKRGFVDGYTIWSHHGEARDTFNNTDFDTDSDEVGGDDANEYNYIILNDDYDRGDQNGDQTDARVEPQAKFSWSDNSFNNLLTLLGKLLPKPKFVLKNKYEAKKIINPLKMRVQRIHTCRNSRPYIYGPTRRFGRS</sequence>
<name>K3YZK1_SETIT</name>
<dbReference type="EnsemblPlants" id="KQL29632">
    <property type="protein sequence ID" value="KQL29632"/>
    <property type="gene ID" value="SETIT_019711mg"/>
</dbReference>
<feature type="domain" description="Transposase-associated" evidence="1">
    <location>
        <begin position="7"/>
        <end position="80"/>
    </location>
</feature>
<dbReference type="AlphaFoldDB" id="K3YZK1"/>
<evidence type="ECO:0000259" key="1">
    <source>
        <dbReference type="Pfam" id="PF13963"/>
    </source>
</evidence>